<evidence type="ECO:0000313" key="2">
    <source>
        <dbReference type="EMBL" id="WOL06827.1"/>
    </source>
</evidence>
<accession>A0AAQ3KI32</accession>
<feature type="compositionally biased region" description="Basic residues" evidence="1">
    <location>
        <begin position="722"/>
        <end position="731"/>
    </location>
</feature>
<evidence type="ECO:0000313" key="3">
    <source>
        <dbReference type="Proteomes" id="UP001327560"/>
    </source>
</evidence>
<dbReference type="PANTHER" id="PTHR31008:SF5">
    <property type="entry name" value="EXPRESSED PROTEIN"/>
    <property type="match status" value="1"/>
</dbReference>
<feature type="compositionally biased region" description="Polar residues" evidence="1">
    <location>
        <begin position="612"/>
        <end position="622"/>
    </location>
</feature>
<feature type="region of interest" description="Disordered" evidence="1">
    <location>
        <begin position="340"/>
        <end position="372"/>
    </location>
</feature>
<organism evidence="2 3">
    <name type="scientific">Canna indica</name>
    <name type="common">Indian-shot</name>
    <dbReference type="NCBI Taxonomy" id="4628"/>
    <lineage>
        <taxon>Eukaryota</taxon>
        <taxon>Viridiplantae</taxon>
        <taxon>Streptophyta</taxon>
        <taxon>Embryophyta</taxon>
        <taxon>Tracheophyta</taxon>
        <taxon>Spermatophyta</taxon>
        <taxon>Magnoliopsida</taxon>
        <taxon>Liliopsida</taxon>
        <taxon>Zingiberales</taxon>
        <taxon>Cannaceae</taxon>
        <taxon>Canna</taxon>
    </lineage>
</organism>
<feature type="region of interest" description="Disordered" evidence="1">
    <location>
        <begin position="787"/>
        <end position="808"/>
    </location>
</feature>
<dbReference type="AlphaFoldDB" id="A0AAQ3KI32"/>
<evidence type="ECO:0000256" key="1">
    <source>
        <dbReference type="SAM" id="MobiDB-lite"/>
    </source>
</evidence>
<dbReference type="EMBL" id="CP136894">
    <property type="protein sequence ID" value="WOL06827.1"/>
    <property type="molecule type" value="Genomic_DNA"/>
</dbReference>
<sequence length="1085" mass="119434">MEGRIGLDTVLDYALFQISSTQNSYEALVYSEGETEKLVSGPLDKLALYLPQAKGFQSNSFRNSFKLQLGKSYTGSSWFTKFTLSRFLHIINFPEAIKYANEIANEISKLEDTRRFHLTLYSKGQLDHSGEISAGGHSKDVGLTHIEVEAQSSDATKNELLRAVESRILVLKEELIASLKRAAGDTLSVKQLTDISAFAQHFKVRDLRDPLVKYLSLISHDQVAESLVVKMILDDTRKEFQGATKELCPPSPKFVKIEPSNNGISPVKIAQVNPRSSTESEESSESSDEDQILTERSRTFIRSATPRRSASPMRRVQIGRSGSRRSAALTIKSLNYFPVRERIPPNRNSDENNSEDELTSQPAKRSESTARRMSVQEAINLFESKQKVPNLDVQKRRASGEVSLTNKAVLRRWSSGMSVSLTSSQDNSSEAISQDASINLVSDTGDNKLIHMKAGFDINPVNLNAATSETAQTITSPEAEKMVIRVEDSRMELLKSHAVEIDDTETTSVEWSKNKGEELNQILTKMVERRPAKNLGTIGAYGGSMPAPNEQRGGFYSQYKEKRDEKLRAESVKKHLVMEAQFKVLQETLKQSKAEMVSKSKVISQKLDRPSDIQQSRRSSSPPVLHKEEIPKTTASRKALSKATLPITRASWSSGTLRKASGTCPAKASPRLTPANTTPSRKSQMVPSASPPSTKTERSLHQSKAKIDCKPSMKCQGEKKQKTTKTNKTLKAKAPLAAGDDSYPAEAKPSFYNKVTKKSSVVPLEVKPFLKKGTGIGSGVGRVITKTKVSHSDDSSKNDDKIQGEKNDLTLETTEPTTKEVEVEVDVAQQANDVDENLDTSLDNDLNIEKTEHLDQSLAEINNGLENTRELPVAEIQREEEIGISSAAWVEVEHQEVSTANDAGLLEVSVANAVVSLPIPSSDVRHSLSQMLQADNNEPGIIEWGNAENPPAIIHHKDAPKGLKRLLMFARKSKGEAHVTGWASPSIYSEGVDVPEDSKDPHKKNLDTRRKAVLQAKGFGQQNSIPSENLHAGNSSKNAVEYRGVHDVTPGHDGHISSTAASTKSRSFFSLSTFRSSKSSETKPQ</sequence>
<proteinExistence type="predicted"/>
<gene>
    <name evidence="2" type="ORF">Cni_G15561</name>
</gene>
<feature type="region of interest" description="Disordered" evidence="1">
    <location>
        <begin position="265"/>
        <end position="324"/>
    </location>
</feature>
<dbReference type="PANTHER" id="PTHR31008">
    <property type="entry name" value="COP1-INTERACTING PROTEIN-RELATED"/>
    <property type="match status" value="1"/>
</dbReference>
<feature type="compositionally biased region" description="Acidic residues" evidence="1">
    <location>
        <begin position="279"/>
        <end position="292"/>
    </location>
</feature>
<keyword evidence="3" id="KW-1185">Reference proteome</keyword>
<feature type="compositionally biased region" description="Basic and acidic residues" evidence="1">
    <location>
        <begin position="790"/>
        <end position="808"/>
    </location>
</feature>
<reference evidence="2 3" key="1">
    <citation type="submission" date="2023-10" db="EMBL/GenBank/DDBJ databases">
        <title>Chromosome-scale genome assembly provides insights into flower coloration mechanisms of Canna indica.</title>
        <authorList>
            <person name="Li C."/>
        </authorList>
    </citation>
    <scope>NUCLEOTIDE SEQUENCE [LARGE SCALE GENOMIC DNA]</scope>
    <source>
        <tissue evidence="2">Flower</tissue>
    </source>
</reference>
<feature type="compositionally biased region" description="Basic and acidic residues" evidence="1">
    <location>
        <begin position="695"/>
        <end position="721"/>
    </location>
</feature>
<dbReference type="Proteomes" id="UP001327560">
    <property type="component" value="Chromosome 5"/>
</dbReference>
<name>A0AAQ3KI32_9LILI</name>
<protein>
    <submittedName>
        <fullName evidence="2">Muscle M-line assembly protein unc-89-like isoform X2</fullName>
    </submittedName>
</protein>
<feature type="region of interest" description="Disordered" evidence="1">
    <location>
        <begin position="591"/>
        <end position="747"/>
    </location>
</feature>
<feature type="compositionally biased region" description="Basic and acidic residues" evidence="1">
    <location>
        <begin position="340"/>
        <end position="350"/>
    </location>
</feature>
<feature type="compositionally biased region" description="Polar residues" evidence="1">
    <location>
        <begin position="674"/>
        <end position="694"/>
    </location>
</feature>